<evidence type="ECO:0000313" key="2">
    <source>
        <dbReference type="EMBL" id="CAI2379156.1"/>
    </source>
</evidence>
<dbReference type="Proteomes" id="UP001295684">
    <property type="component" value="Unassembled WGS sequence"/>
</dbReference>
<protein>
    <submittedName>
        <fullName evidence="2">Uncharacterized protein</fullName>
    </submittedName>
</protein>
<reference evidence="2" key="1">
    <citation type="submission" date="2023-07" db="EMBL/GenBank/DDBJ databases">
        <authorList>
            <consortium name="AG Swart"/>
            <person name="Singh M."/>
            <person name="Singh A."/>
            <person name="Seah K."/>
            <person name="Emmerich C."/>
        </authorList>
    </citation>
    <scope>NUCLEOTIDE SEQUENCE</scope>
    <source>
        <strain evidence="2">DP1</strain>
    </source>
</reference>
<dbReference type="AlphaFoldDB" id="A0AAD1XV94"/>
<sequence length="56" mass="6153">MDNARSIEGYHHLPDEDDIEQSKAPLYGRVNLTGSSLVPDQNASNSRFEQPQPGIG</sequence>
<evidence type="ECO:0000313" key="3">
    <source>
        <dbReference type="Proteomes" id="UP001295684"/>
    </source>
</evidence>
<organism evidence="2 3">
    <name type="scientific">Euplotes crassus</name>
    <dbReference type="NCBI Taxonomy" id="5936"/>
    <lineage>
        <taxon>Eukaryota</taxon>
        <taxon>Sar</taxon>
        <taxon>Alveolata</taxon>
        <taxon>Ciliophora</taxon>
        <taxon>Intramacronucleata</taxon>
        <taxon>Spirotrichea</taxon>
        <taxon>Hypotrichia</taxon>
        <taxon>Euplotida</taxon>
        <taxon>Euplotidae</taxon>
        <taxon>Moneuplotes</taxon>
    </lineage>
</organism>
<keyword evidence="3" id="KW-1185">Reference proteome</keyword>
<feature type="region of interest" description="Disordered" evidence="1">
    <location>
        <begin position="1"/>
        <end position="56"/>
    </location>
</feature>
<dbReference type="EMBL" id="CAMPGE010020979">
    <property type="protein sequence ID" value="CAI2379156.1"/>
    <property type="molecule type" value="Genomic_DNA"/>
</dbReference>
<name>A0AAD1XV94_EUPCR</name>
<comment type="caution">
    <text evidence="2">The sequence shown here is derived from an EMBL/GenBank/DDBJ whole genome shotgun (WGS) entry which is preliminary data.</text>
</comment>
<proteinExistence type="predicted"/>
<gene>
    <name evidence="2" type="ORF">ECRASSUSDP1_LOCUS20565</name>
</gene>
<evidence type="ECO:0000256" key="1">
    <source>
        <dbReference type="SAM" id="MobiDB-lite"/>
    </source>
</evidence>
<feature type="compositionally biased region" description="Polar residues" evidence="1">
    <location>
        <begin position="32"/>
        <end position="49"/>
    </location>
</feature>
<accession>A0AAD1XV94</accession>